<reference evidence="1" key="1">
    <citation type="journal article" date="2022" name="bioRxiv">
        <title>Sequencing and chromosome-scale assembly of the giantPleurodeles waltlgenome.</title>
        <authorList>
            <person name="Brown T."/>
            <person name="Elewa A."/>
            <person name="Iarovenko S."/>
            <person name="Subramanian E."/>
            <person name="Araus A.J."/>
            <person name="Petzold A."/>
            <person name="Susuki M."/>
            <person name="Suzuki K.-i.T."/>
            <person name="Hayashi T."/>
            <person name="Toyoda A."/>
            <person name="Oliveira C."/>
            <person name="Osipova E."/>
            <person name="Leigh N.D."/>
            <person name="Simon A."/>
            <person name="Yun M.H."/>
        </authorList>
    </citation>
    <scope>NUCLEOTIDE SEQUENCE</scope>
    <source>
        <strain evidence="1">20211129_DDA</strain>
        <tissue evidence="1">Liver</tissue>
    </source>
</reference>
<proteinExistence type="predicted"/>
<accession>A0AAV7MY77</accession>
<name>A0AAV7MY77_PLEWA</name>
<comment type="caution">
    <text evidence="1">The sequence shown here is derived from an EMBL/GenBank/DDBJ whole genome shotgun (WGS) entry which is preliminary data.</text>
</comment>
<organism evidence="1 2">
    <name type="scientific">Pleurodeles waltl</name>
    <name type="common">Iberian ribbed newt</name>
    <dbReference type="NCBI Taxonomy" id="8319"/>
    <lineage>
        <taxon>Eukaryota</taxon>
        <taxon>Metazoa</taxon>
        <taxon>Chordata</taxon>
        <taxon>Craniata</taxon>
        <taxon>Vertebrata</taxon>
        <taxon>Euteleostomi</taxon>
        <taxon>Amphibia</taxon>
        <taxon>Batrachia</taxon>
        <taxon>Caudata</taxon>
        <taxon>Salamandroidea</taxon>
        <taxon>Salamandridae</taxon>
        <taxon>Pleurodelinae</taxon>
        <taxon>Pleurodeles</taxon>
    </lineage>
</organism>
<sequence length="72" mass="7727">SGATGNFIDAGVVRRLGLPSIQRKDPEIVLAVDGTPLKSGPLTEHTEDIGLIFNGVSPEHKERIRLNIIEAP</sequence>
<keyword evidence="2" id="KW-1185">Reference proteome</keyword>
<protein>
    <submittedName>
        <fullName evidence="1">Uncharacterized protein</fullName>
    </submittedName>
</protein>
<feature type="non-terminal residue" evidence="1">
    <location>
        <position position="1"/>
    </location>
</feature>
<dbReference type="Proteomes" id="UP001066276">
    <property type="component" value="Chromosome 9"/>
</dbReference>
<dbReference type="EMBL" id="JANPWB010000013">
    <property type="protein sequence ID" value="KAJ1107695.1"/>
    <property type="molecule type" value="Genomic_DNA"/>
</dbReference>
<dbReference type="AlphaFoldDB" id="A0AAV7MY77"/>
<evidence type="ECO:0000313" key="1">
    <source>
        <dbReference type="EMBL" id="KAJ1107695.1"/>
    </source>
</evidence>
<evidence type="ECO:0000313" key="2">
    <source>
        <dbReference type="Proteomes" id="UP001066276"/>
    </source>
</evidence>
<feature type="non-terminal residue" evidence="1">
    <location>
        <position position="72"/>
    </location>
</feature>
<gene>
    <name evidence="1" type="ORF">NDU88_005084</name>
</gene>